<comment type="caution">
    <text evidence="2">The sequence shown here is derived from an EMBL/GenBank/DDBJ whole genome shotgun (WGS) entry which is preliminary data.</text>
</comment>
<evidence type="ECO:0008006" key="4">
    <source>
        <dbReference type="Google" id="ProtNLM"/>
    </source>
</evidence>
<dbReference type="HOGENOM" id="CLU_1096831_0_0_10"/>
<sequence>MTNKTITNMKLRPMKNFLLGITATALIASCTSSEDEAPVEAQSEVTIAATLGSSINDAGARTSDLIQGNFKIQDVKLSVDNVKLILRATSQDSKKPTIVQIRDRDPQILDLVDDGEIKVAPIGSAMAYDGVYGKLTLDLVHADVPEEDDMSGYSVMIKASWFDIPAIVNVDLEGEWVVQFNQGIEVDGAQEMLLTMYYDKILEDVPPSLVGDGNGDGLIELGPNNVDDNGEAYDMIVANMEKALVMKNGKFKD</sequence>
<organism evidence="2 3">
    <name type="scientific">Algoriphagus machipongonensis</name>
    <dbReference type="NCBI Taxonomy" id="388413"/>
    <lineage>
        <taxon>Bacteria</taxon>
        <taxon>Pseudomonadati</taxon>
        <taxon>Bacteroidota</taxon>
        <taxon>Cytophagia</taxon>
        <taxon>Cytophagales</taxon>
        <taxon>Cyclobacteriaceae</taxon>
        <taxon>Algoriphagus</taxon>
    </lineage>
</organism>
<evidence type="ECO:0000313" key="2">
    <source>
        <dbReference type="EMBL" id="EAZ82801.1"/>
    </source>
</evidence>
<gene>
    <name evidence="2" type="ORF">ALPR1_11310</name>
</gene>
<feature type="signal peptide" evidence="1">
    <location>
        <begin position="1"/>
        <end position="28"/>
    </location>
</feature>
<feature type="chain" id="PRO_5002653352" description="Lipoprotein" evidence="1">
    <location>
        <begin position="29"/>
        <end position="253"/>
    </location>
</feature>
<accession>A3HSI3</accession>
<dbReference type="PROSITE" id="PS51257">
    <property type="entry name" value="PROKAR_LIPOPROTEIN"/>
    <property type="match status" value="1"/>
</dbReference>
<reference evidence="2 3" key="1">
    <citation type="journal article" date="2011" name="J. Bacteriol.">
        <title>Complete genome sequence of Algoriphagus sp. PR1, bacterial prey of a colony-forming choanoflagellate.</title>
        <authorList>
            <person name="Alegado R.A."/>
            <person name="Ferriera S."/>
            <person name="Nusbaum C."/>
            <person name="Young S.K."/>
            <person name="Zeng Q."/>
            <person name="Imamovic A."/>
            <person name="Fairclough S.R."/>
            <person name="King N."/>
        </authorList>
    </citation>
    <scope>NUCLEOTIDE SEQUENCE [LARGE SCALE GENOMIC DNA]</scope>
    <source>
        <strain evidence="2 3">PR1</strain>
    </source>
</reference>
<evidence type="ECO:0000313" key="3">
    <source>
        <dbReference type="Proteomes" id="UP000003919"/>
    </source>
</evidence>
<dbReference type="STRING" id="388413.ALPR1_11310"/>
<proteinExistence type="predicted"/>
<dbReference type="EMBL" id="AAXU02000001">
    <property type="protein sequence ID" value="EAZ82801.1"/>
    <property type="molecule type" value="Genomic_DNA"/>
</dbReference>
<name>A3HSI3_9BACT</name>
<keyword evidence="3" id="KW-1185">Reference proteome</keyword>
<dbReference type="AlphaFoldDB" id="A3HSI3"/>
<protein>
    <recommendedName>
        <fullName evidence="4">Lipoprotein</fullName>
    </recommendedName>
</protein>
<evidence type="ECO:0000256" key="1">
    <source>
        <dbReference type="SAM" id="SignalP"/>
    </source>
</evidence>
<dbReference type="Proteomes" id="UP000003919">
    <property type="component" value="Unassembled WGS sequence"/>
</dbReference>
<keyword evidence="1" id="KW-0732">Signal</keyword>